<accession>A0A2J6RBS7</accession>
<reference evidence="2 3" key="1">
    <citation type="submission" date="2016-04" db="EMBL/GenBank/DDBJ databases">
        <title>A degradative enzymes factory behind the ericoid mycorrhizal symbiosis.</title>
        <authorList>
            <consortium name="DOE Joint Genome Institute"/>
            <person name="Martino E."/>
            <person name="Morin E."/>
            <person name="Grelet G."/>
            <person name="Kuo A."/>
            <person name="Kohler A."/>
            <person name="Daghino S."/>
            <person name="Barry K."/>
            <person name="Choi C."/>
            <person name="Cichocki N."/>
            <person name="Clum A."/>
            <person name="Copeland A."/>
            <person name="Hainaut M."/>
            <person name="Haridas S."/>
            <person name="Labutti K."/>
            <person name="Lindquist E."/>
            <person name="Lipzen A."/>
            <person name="Khouja H.-R."/>
            <person name="Murat C."/>
            <person name="Ohm R."/>
            <person name="Olson A."/>
            <person name="Spatafora J."/>
            <person name="Veneault-Fourrey C."/>
            <person name="Henrissat B."/>
            <person name="Grigoriev I."/>
            <person name="Martin F."/>
            <person name="Perotto S."/>
        </authorList>
    </citation>
    <scope>NUCLEOTIDE SEQUENCE [LARGE SCALE GENOMIC DNA]</scope>
    <source>
        <strain evidence="2 3">F</strain>
    </source>
</reference>
<dbReference type="OrthoDB" id="3564018at2759"/>
<organism evidence="2 3">
    <name type="scientific">Hyaloscypha variabilis (strain UAMH 11265 / GT02V1 / F)</name>
    <name type="common">Meliniomyces variabilis</name>
    <dbReference type="NCBI Taxonomy" id="1149755"/>
    <lineage>
        <taxon>Eukaryota</taxon>
        <taxon>Fungi</taxon>
        <taxon>Dikarya</taxon>
        <taxon>Ascomycota</taxon>
        <taxon>Pezizomycotina</taxon>
        <taxon>Leotiomycetes</taxon>
        <taxon>Helotiales</taxon>
        <taxon>Hyaloscyphaceae</taxon>
        <taxon>Hyaloscypha</taxon>
        <taxon>Hyaloscypha variabilis</taxon>
    </lineage>
</organism>
<feature type="compositionally biased region" description="Low complexity" evidence="1">
    <location>
        <begin position="107"/>
        <end position="125"/>
    </location>
</feature>
<sequence length="198" mass="21893">MQSETQPLVLASFEWPLTYQRSGEIHPTPIGVSAHRALAARRVRGATVIRPPTITQQPSPTISPSIFCTPTLPSYTQTKTHKNSKTMKYPKLPTLFQPSSRRGNMGSASSSSSSSSSPKKSTSPASKHDCPISARVPVLPLTILRSDEERGRPLSRKMLTSSSYSSSATERSRVSSEQRPRRFSYYDEVVGAEQQERR</sequence>
<dbReference type="EMBL" id="KZ613951">
    <property type="protein sequence ID" value="PMD35957.1"/>
    <property type="molecule type" value="Genomic_DNA"/>
</dbReference>
<keyword evidence="3" id="KW-1185">Reference proteome</keyword>
<evidence type="ECO:0000313" key="2">
    <source>
        <dbReference type="EMBL" id="PMD35957.1"/>
    </source>
</evidence>
<dbReference type="AlphaFoldDB" id="A0A2J6RBS7"/>
<feature type="compositionally biased region" description="Basic and acidic residues" evidence="1">
    <location>
        <begin position="170"/>
        <end position="180"/>
    </location>
</feature>
<gene>
    <name evidence="2" type="ORF">L207DRAFT_98266</name>
</gene>
<name>A0A2J6RBS7_HYAVF</name>
<feature type="region of interest" description="Disordered" evidence="1">
    <location>
        <begin position="74"/>
        <end position="198"/>
    </location>
</feature>
<proteinExistence type="predicted"/>
<evidence type="ECO:0000313" key="3">
    <source>
        <dbReference type="Proteomes" id="UP000235786"/>
    </source>
</evidence>
<feature type="compositionally biased region" description="Low complexity" evidence="1">
    <location>
        <begin position="156"/>
        <end position="169"/>
    </location>
</feature>
<evidence type="ECO:0000256" key="1">
    <source>
        <dbReference type="SAM" id="MobiDB-lite"/>
    </source>
</evidence>
<dbReference type="Proteomes" id="UP000235786">
    <property type="component" value="Unassembled WGS sequence"/>
</dbReference>
<protein>
    <submittedName>
        <fullName evidence="2">Uncharacterized protein</fullName>
    </submittedName>
</protein>